<evidence type="ECO:0000256" key="3">
    <source>
        <dbReference type="ARBA" id="ARBA00022490"/>
    </source>
</evidence>
<keyword evidence="3 14" id="KW-0963">Cytoplasm</keyword>
<dbReference type="NCBIfam" id="NF006829">
    <property type="entry name" value="PRK09352.1"/>
    <property type="match status" value="1"/>
</dbReference>
<comment type="subunit">
    <text evidence="14">Homodimer.</text>
</comment>
<evidence type="ECO:0000256" key="11">
    <source>
        <dbReference type="ARBA" id="ARBA00052407"/>
    </source>
</evidence>
<keyword evidence="14" id="KW-0511">Multifunctional enzyme</keyword>
<dbReference type="Gene3D" id="3.40.47.10">
    <property type="match status" value="1"/>
</dbReference>
<keyword evidence="4 14" id="KW-0444">Lipid biosynthesis</keyword>
<dbReference type="GO" id="GO:0006633">
    <property type="term" value="P:fatty acid biosynthetic process"/>
    <property type="evidence" value="ECO:0007669"/>
    <property type="project" value="UniProtKB-UniRule"/>
</dbReference>
<evidence type="ECO:0000256" key="4">
    <source>
        <dbReference type="ARBA" id="ARBA00022516"/>
    </source>
</evidence>
<evidence type="ECO:0000256" key="7">
    <source>
        <dbReference type="ARBA" id="ARBA00023098"/>
    </source>
</evidence>
<dbReference type="UniPathway" id="UPA00094"/>
<comment type="pathway">
    <text evidence="1 14">Lipid metabolism; fatty acid biosynthesis.</text>
</comment>
<dbReference type="GO" id="GO:0005737">
    <property type="term" value="C:cytoplasm"/>
    <property type="evidence" value="ECO:0007669"/>
    <property type="project" value="UniProtKB-SubCell"/>
</dbReference>
<evidence type="ECO:0000256" key="5">
    <source>
        <dbReference type="ARBA" id="ARBA00022679"/>
    </source>
</evidence>
<evidence type="ECO:0000256" key="6">
    <source>
        <dbReference type="ARBA" id="ARBA00022832"/>
    </source>
</evidence>
<keyword evidence="9 14" id="KW-0012">Acyltransferase</keyword>
<feature type="domain" description="Beta-ketoacyl-[acyl-carrier-protein] synthase III C-terminal" evidence="15">
    <location>
        <begin position="242"/>
        <end position="330"/>
    </location>
</feature>
<keyword evidence="8 14" id="KW-0275">Fatty acid biosynthesis</keyword>
<keyword evidence="6 14" id="KW-0276">Fatty acid metabolism</keyword>
<evidence type="ECO:0000256" key="12">
    <source>
        <dbReference type="ARBA" id="ARBA00052467"/>
    </source>
</evidence>
<organism evidence="17 18">
    <name type="scientific">Carboxydocella sporoproducens DSM 16521</name>
    <dbReference type="NCBI Taxonomy" id="1121270"/>
    <lineage>
        <taxon>Bacteria</taxon>
        <taxon>Bacillati</taxon>
        <taxon>Bacillota</taxon>
        <taxon>Clostridia</taxon>
        <taxon>Eubacteriales</taxon>
        <taxon>Clostridiales Family XVI. Incertae Sedis</taxon>
        <taxon>Carboxydocella</taxon>
    </lineage>
</organism>
<dbReference type="CDD" id="cd00830">
    <property type="entry name" value="KAS_III"/>
    <property type="match status" value="1"/>
</dbReference>
<comment type="similarity">
    <text evidence="2 14">Belongs to the thiolase-like superfamily. FabH family.</text>
</comment>
<feature type="region of interest" description="ACP-binding" evidence="14">
    <location>
        <begin position="258"/>
        <end position="262"/>
    </location>
</feature>
<dbReference type="RefSeq" id="WP_078665127.1">
    <property type="nucleotide sequence ID" value="NZ_FUXM01000008.1"/>
</dbReference>
<sequence length="331" mass="35318">MRENKLRATIAGIGAAVPEQILTNFDLEKMVDTNDEWIQTRTGIKERRIAPEQMATSHLAIEAAREALAQARLSPDELDLILVATVTPDYPFPATACLVQAALGASRAAAMDLSAGCTGFIYALTVGAQFIETGLYRNVLVIGAEVLSRIIDWTDRNTCVLFGDGAGAAVLTPAQPGYGFLSFELGADGGGAELLYMPAGGSRQPITPEVLAQRLNKIYMNGREVFKFAVRIMGDAADAAIRKAGLTYADIDYFIPHQANIRIIEAAAKRLELPMEKVHVNVDRYGNTSAASIGLALQEAVAAGKISSGDYVVLVGFGAGLTWGAITLRWG</sequence>
<evidence type="ECO:0000256" key="10">
    <source>
        <dbReference type="ARBA" id="ARBA00051096"/>
    </source>
</evidence>
<feature type="active site" evidence="14">
    <location>
        <position position="117"/>
    </location>
</feature>
<comment type="domain">
    <text evidence="14">The last Arg residue of the ACP-binding site is essential for the weak association between ACP/AcpP and FabH.</text>
</comment>
<dbReference type="InterPro" id="IPR004655">
    <property type="entry name" value="FabH"/>
</dbReference>
<dbReference type="PANTHER" id="PTHR34069">
    <property type="entry name" value="3-OXOACYL-[ACYL-CARRIER-PROTEIN] SYNTHASE 3"/>
    <property type="match status" value="1"/>
</dbReference>
<feature type="active site" evidence="14">
    <location>
        <position position="287"/>
    </location>
</feature>
<comment type="catalytic activity">
    <reaction evidence="13">
        <text>3-methylbutanoyl-CoA + malonyl-[ACP] + H(+) = 5-methyl-3-oxohexanoyl-[ACP] + CO2 + CoA</text>
        <dbReference type="Rhea" id="RHEA:42272"/>
        <dbReference type="Rhea" id="RHEA-COMP:9623"/>
        <dbReference type="Rhea" id="RHEA-COMP:9941"/>
        <dbReference type="ChEBI" id="CHEBI:15378"/>
        <dbReference type="ChEBI" id="CHEBI:16526"/>
        <dbReference type="ChEBI" id="CHEBI:57287"/>
        <dbReference type="ChEBI" id="CHEBI:57345"/>
        <dbReference type="ChEBI" id="CHEBI:78449"/>
        <dbReference type="ChEBI" id="CHEBI:78822"/>
        <dbReference type="EC" id="2.3.1.300"/>
    </reaction>
    <physiologicalReaction direction="left-to-right" evidence="13">
        <dbReference type="Rhea" id="RHEA:42273"/>
    </physiologicalReaction>
</comment>
<dbReference type="Pfam" id="PF08545">
    <property type="entry name" value="ACP_syn_III"/>
    <property type="match status" value="1"/>
</dbReference>
<evidence type="ECO:0000256" key="1">
    <source>
        <dbReference type="ARBA" id="ARBA00005194"/>
    </source>
</evidence>
<dbReference type="HAMAP" id="MF_01815">
    <property type="entry name" value="FabH"/>
    <property type="match status" value="1"/>
</dbReference>
<dbReference type="FunFam" id="3.40.47.10:FF:000004">
    <property type="entry name" value="3-oxoacyl-[acyl-carrier-protein] synthase 3"/>
    <property type="match status" value="1"/>
</dbReference>
<dbReference type="SUPFAM" id="SSF53901">
    <property type="entry name" value="Thiolase-like"/>
    <property type="match status" value="1"/>
</dbReference>
<feature type="domain" description="Beta-ketoacyl-[acyl-carrier-protein] synthase III N-terminal" evidence="16">
    <location>
        <begin position="111"/>
        <end position="189"/>
    </location>
</feature>
<evidence type="ECO:0000256" key="2">
    <source>
        <dbReference type="ARBA" id="ARBA00008642"/>
    </source>
</evidence>
<comment type="catalytic activity">
    <reaction evidence="12">
        <text>2-methylpropanoyl-CoA + malonyl-[ACP] + H(+) = 4-methyl-3-oxopentanoyl-[ACP] + CO2 + CoA</text>
        <dbReference type="Rhea" id="RHEA:42268"/>
        <dbReference type="Rhea" id="RHEA-COMP:9623"/>
        <dbReference type="Rhea" id="RHEA-COMP:9940"/>
        <dbReference type="ChEBI" id="CHEBI:15378"/>
        <dbReference type="ChEBI" id="CHEBI:16526"/>
        <dbReference type="ChEBI" id="CHEBI:57287"/>
        <dbReference type="ChEBI" id="CHEBI:57338"/>
        <dbReference type="ChEBI" id="CHEBI:78449"/>
        <dbReference type="ChEBI" id="CHEBI:78820"/>
        <dbReference type="EC" id="2.3.1.300"/>
    </reaction>
    <physiologicalReaction direction="left-to-right" evidence="12">
        <dbReference type="Rhea" id="RHEA:42269"/>
    </physiologicalReaction>
</comment>
<keyword evidence="7 14" id="KW-0443">Lipid metabolism</keyword>
<dbReference type="InterPro" id="IPR013751">
    <property type="entry name" value="ACP_syn_III_N"/>
</dbReference>
<evidence type="ECO:0000256" key="8">
    <source>
        <dbReference type="ARBA" id="ARBA00023160"/>
    </source>
</evidence>
<evidence type="ECO:0000256" key="9">
    <source>
        <dbReference type="ARBA" id="ARBA00023315"/>
    </source>
</evidence>
<dbReference type="GO" id="GO:0044550">
    <property type="term" value="P:secondary metabolite biosynthetic process"/>
    <property type="evidence" value="ECO:0007669"/>
    <property type="project" value="TreeGrafter"/>
</dbReference>
<evidence type="ECO:0000313" key="17">
    <source>
        <dbReference type="EMBL" id="SJZ82933.1"/>
    </source>
</evidence>
<name>A0A1T4NUQ0_9FIRM</name>
<evidence type="ECO:0000256" key="14">
    <source>
        <dbReference type="HAMAP-Rule" id="MF_01815"/>
    </source>
</evidence>
<keyword evidence="5 14" id="KW-0808">Transferase</keyword>
<evidence type="ECO:0000259" key="16">
    <source>
        <dbReference type="Pfam" id="PF08545"/>
    </source>
</evidence>
<dbReference type="InterPro" id="IPR016039">
    <property type="entry name" value="Thiolase-like"/>
</dbReference>
<keyword evidence="18" id="KW-1185">Reference proteome</keyword>
<dbReference type="Pfam" id="PF08541">
    <property type="entry name" value="ACP_syn_III_C"/>
    <property type="match status" value="1"/>
</dbReference>
<dbReference type="EC" id="2.3.1.180" evidence="14"/>
<feature type="active site" evidence="14">
    <location>
        <position position="257"/>
    </location>
</feature>
<dbReference type="InterPro" id="IPR013747">
    <property type="entry name" value="ACP_syn_III_C"/>
</dbReference>
<dbReference type="GO" id="GO:0033818">
    <property type="term" value="F:beta-ketoacyl-acyl-carrier-protein synthase III activity"/>
    <property type="evidence" value="ECO:0007669"/>
    <property type="project" value="UniProtKB-UniRule"/>
</dbReference>
<evidence type="ECO:0000256" key="13">
    <source>
        <dbReference type="ARBA" id="ARBA00052985"/>
    </source>
</evidence>
<reference evidence="18" key="1">
    <citation type="submission" date="2017-02" db="EMBL/GenBank/DDBJ databases">
        <authorList>
            <person name="Varghese N."/>
            <person name="Submissions S."/>
        </authorList>
    </citation>
    <scope>NUCLEOTIDE SEQUENCE [LARGE SCALE GENOMIC DNA]</scope>
    <source>
        <strain evidence="18">DSM 16521</strain>
    </source>
</reference>
<evidence type="ECO:0000313" key="18">
    <source>
        <dbReference type="Proteomes" id="UP000189933"/>
    </source>
</evidence>
<comment type="catalytic activity">
    <reaction evidence="10">
        <text>malonyl-[ACP] + acetyl-CoA + H(+) = 3-oxobutanoyl-[ACP] + CO2 + CoA</text>
        <dbReference type="Rhea" id="RHEA:12080"/>
        <dbReference type="Rhea" id="RHEA-COMP:9623"/>
        <dbReference type="Rhea" id="RHEA-COMP:9625"/>
        <dbReference type="ChEBI" id="CHEBI:15378"/>
        <dbReference type="ChEBI" id="CHEBI:16526"/>
        <dbReference type="ChEBI" id="CHEBI:57287"/>
        <dbReference type="ChEBI" id="CHEBI:57288"/>
        <dbReference type="ChEBI" id="CHEBI:78449"/>
        <dbReference type="ChEBI" id="CHEBI:78450"/>
        <dbReference type="EC" id="2.3.1.180"/>
    </reaction>
    <physiologicalReaction direction="left-to-right" evidence="10">
        <dbReference type="Rhea" id="RHEA:12081"/>
    </physiologicalReaction>
</comment>
<evidence type="ECO:0000259" key="15">
    <source>
        <dbReference type="Pfam" id="PF08541"/>
    </source>
</evidence>
<dbReference type="PANTHER" id="PTHR34069:SF2">
    <property type="entry name" value="BETA-KETOACYL-[ACYL-CARRIER-PROTEIN] SYNTHASE III"/>
    <property type="match status" value="1"/>
</dbReference>
<dbReference type="NCBIfam" id="TIGR00747">
    <property type="entry name" value="fabH"/>
    <property type="match status" value="1"/>
</dbReference>
<dbReference type="EMBL" id="FUXM01000008">
    <property type="protein sequence ID" value="SJZ82933.1"/>
    <property type="molecule type" value="Genomic_DNA"/>
</dbReference>
<comment type="function">
    <text evidence="14">Catalyzes the condensation reaction of fatty acid synthesis by the addition to an acyl acceptor of two carbons from malonyl-ACP. Catalyzes the first condensation reaction which initiates fatty acid synthesis and may therefore play a role in governing the total rate of fatty acid production. Possesses both acetoacetyl-ACP synthase and acetyl transacylase activities. Its substrate specificity determines the biosynthesis of branched-chain and/or straight-chain of fatty acids.</text>
</comment>
<comment type="catalytic activity">
    <reaction evidence="11">
        <text>(2S)-2-methylbutanoyl-CoA + malonyl-[ACP] + H(+) = (4S)-4-methyl-3-oxohexanoyl-[ACP] + CO2 + CoA</text>
        <dbReference type="Rhea" id="RHEA:42276"/>
        <dbReference type="Rhea" id="RHEA-COMP:9623"/>
        <dbReference type="Rhea" id="RHEA-COMP:17148"/>
        <dbReference type="ChEBI" id="CHEBI:15378"/>
        <dbReference type="ChEBI" id="CHEBI:16526"/>
        <dbReference type="ChEBI" id="CHEBI:57287"/>
        <dbReference type="ChEBI" id="CHEBI:78449"/>
        <dbReference type="ChEBI" id="CHEBI:88166"/>
        <dbReference type="ChEBI" id="CHEBI:167462"/>
        <dbReference type="EC" id="2.3.1.300"/>
    </reaction>
    <physiologicalReaction direction="left-to-right" evidence="11">
        <dbReference type="Rhea" id="RHEA:42277"/>
    </physiologicalReaction>
</comment>
<gene>
    <name evidence="14" type="primary">fabH</name>
    <name evidence="17" type="ORF">SAMN02745885_01034</name>
</gene>
<accession>A0A1T4NUQ0</accession>
<protein>
    <recommendedName>
        <fullName evidence="14">Beta-ketoacyl-[acyl-carrier-protein] synthase III</fullName>
        <shortName evidence="14">Beta-ketoacyl-ACP synthase III</shortName>
        <shortName evidence="14">KAS III</shortName>
        <ecNumber evidence="14">2.3.1.180</ecNumber>
    </recommendedName>
    <alternativeName>
        <fullName evidence="14">3-oxoacyl-[acyl-carrier-protein] synthase 3</fullName>
    </alternativeName>
    <alternativeName>
        <fullName evidence="14">3-oxoacyl-[acyl-carrier-protein] synthase III</fullName>
    </alternativeName>
</protein>
<dbReference type="AlphaFoldDB" id="A0A1T4NUQ0"/>
<comment type="subcellular location">
    <subcellularLocation>
        <location evidence="14">Cytoplasm</location>
    </subcellularLocation>
</comment>
<proteinExistence type="inferred from homology"/>
<dbReference type="Proteomes" id="UP000189933">
    <property type="component" value="Unassembled WGS sequence"/>
</dbReference>
<dbReference type="GO" id="GO:0004315">
    <property type="term" value="F:3-oxoacyl-[acyl-carrier-protein] synthase activity"/>
    <property type="evidence" value="ECO:0007669"/>
    <property type="project" value="InterPro"/>
</dbReference>